<organism evidence="2 3">
    <name type="scientific">Motiliproteus coralliicola</name>
    <dbReference type="NCBI Taxonomy" id="2283196"/>
    <lineage>
        <taxon>Bacteria</taxon>
        <taxon>Pseudomonadati</taxon>
        <taxon>Pseudomonadota</taxon>
        <taxon>Gammaproteobacteria</taxon>
        <taxon>Oceanospirillales</taxon>
        <taxon>Oceanospirillaceae</taxon>
        <taxon>Motiliproteus</taxon>
    </lineage>
</organism>
<name>A0A369WVE6_9GAMM</name>
<sequence length="154" mass="17584">MINPAFQSLRLRFSALLLALVLPLAPLQADPLSEPESNQWQIDQAQALIAEVLNNIDWELLMRVQKNLLSNMDLLIPYTQEYLQCLEAEGLVHDDQPLSLELLMQQAGQASNRCKVIVQSLLGQLNFDISAEEFEQGLSPEYRDQYREMLEQSL</sequence>
<keyword evidence="1" id="KW-0732">Signal</keyword>
<reference evidence="2 3" key="1">
    <citation type="submission" date="2018-07" db="EMBL/GenBank/DDBJ databases">
        <title>Motiliproteus coralliicola sp. nov., a bacterium isolated from Coral.</title>
        <authorList>
            <person name="Wang G."/>
        </authorList>
    </citation>
    <scope>NUCLEOTIDE SEQUENCE [LARGE SCALE GENOMIC DNA]</scope>
    <source>
        <strain evidence="2 3">C34</strain>
    </source>
</reference>
<evidence type="ECO:0000313" key="2">
    <source>
        <dbReference type="EMBL" id="RDE25093.1"/>
    </source>
</evidence>
<evidence type="ECO:0000256" key="1">
    <source>
        <dbReference type="SAM" id="SignalP"/>
    </source>
</evidence>
<dbReference type="OrthoDB" id="6198943at2"/>
<accession>A0A369WVE6</accession>
<dbReference type="Proteomes" id="UP000253769">
    <property type="component" value="Unassembled WGS sequence"/>
</dbReference>
<comment type="caution">
    <text evidence="2">The sequence shown here is derived from an EMBL/GenBank/DDBJ whole genome shotgun (WGS) entry which is preliminary data.</text>
</comment>
<feature type="chain" id="PRO_5017002559" evidence="1">
    <location>
        <begin position="30"/>
        <end position="154"/>
    </location>
</feature>
<dbReference type="EMBL" id="QQOH01000001">
    <property type="protein sequence ID" value="RDE25093.1"/>
    <property type="molecule type" value="Genomic_DNA"/>
</dbReference>
<proteinExistence type="predicted"/>
<dbReference type="AlphaFoldDB" id="A0A369WVE6"/>
<feature type="signal peptide" evidence="1">
    <location>
        <begin position="1"/>
        <end position="29"/>
    </location>
</feature>
<protein>
    <submittedName>
        <fullName evidence="2">Uncharacterized protein</fullName>
    </submittedName>
</protein>
<keyword evidence="3" id="KW-1185">Reference proteome</keyword>
<evidence type="ECO:0000313" key="3">
    <source>
        <dbReference type="Proteomes" id="UP000253769"/>
    </source>
</evidence>
<dbReference type="RefSeq" id="WP_114694690.1">
    <property type="nucleotide sequence ID" value="NZ_QQOH01000001.1"/>
</dbReference>
<gene>
    <name evidence="2" type="ORF">DV711_05920</name>
</gene>